<dbReference type="RefSeq" id="WP_035660512.1">
    <property type="nucleotide sequence ID" value="NZ_JNCA01000021.1"/>
</dbReference>
<keyword evidence="4" id="KW-1185">Reference proteome</keyword>
<sequence length="257" mass="28751">MIKVSIIGSGNVAQQLITTFQNPEKSGNEIELVQVFSRKKESLSHLLRPEQIIDNLDDLQEVDLYIIAVSDDAIESISTALPFKNRLVVHTSGSTNLSILNDNNRKGVFYPLQTFSKSKAVDFKQIPICLEAENAPDYQVLDKVAKTISDKVQAINSEQRKALHVAAVFVNNFTNHLYAIGNEICTENQIPFDILKPLMYETIEKLSTLSPTEAQTGPAIRNDQKTIAAHEAFLKNDNQLHLYKTLTQSIQENGKKL</sequence>
<dbReference type="SUPFAM" id="SSF51735">
    <property type="entry name" value="NAD(P)-binding Rossmann-fold domains"/>
    <property type="match status" value="1"/>
</dbReference>
<evidence type="ECO:0008006" key="5">
    <source>
        <dbReference type="Google" id="ProtNLM"/>
    </source>
</evidence>
<proteinExistence type="predicted"/>
<dbReference type="EMBL" id="JNCA01000021">
    <property type="protein sequence ID" value="KDN54593.1"/>
    <property type="molecule type" value="Genomic_DNA"/>
</dbReference>
<evidence type="ECO:0000313" key="4">
    <source>
        <dbReference type="Proteomes" id="UP000027064"/>
    </source>
</evidence>
<dbReference type="SUPFAM" id="SSF48179">
    <property type="entry name" value="6-phosphogluconate dehydrogenase C-terminal domain-like"/>
    <property type="match status" value="1"/>
</dbReference>
<evidence type="ECO:0000259" key="1">
    <source>
        <dbReference type="Pfam" id="PF03807"/>
    </source>
</evidence>
<dbReference type="PATRIC" id="fig|1492738.3.peg.2303"/>
<gene>
    <name evidence="3" type="ORF">FEM21_23160</name>
</gene>
<name>A0A066WPU2_9FLAO</name>
<protein>
    <recommendedName>
        <fullName evidence="5">DUF2520 domain-containing protein</fullName>
    </recommendedName>
</protein>
<dbReference type="PANTHER" id="PTHR40459:SF1">
    <property type="entry name" value="CONSERVED HYPOTHETICAL ALANINE AND LEUCINE RICH PROTEIN"/>
    <property type="match status" value="1"/>
</dbReference>
<feature type="domain" description="Pyrroline-5-carboxylate reductase catalytic N-terminal" evidence="1">
    <location>
        <begin position="3"/>
        <end position="90"/>
    </location>
</feature>
<dbReference type="InterPro" id="IPR008927">
    <property type="entry name" value="6-PGluconate_DH-like_C_sf"/>
</dbReference>
<dbReference type="AlphaFoldDB" id="A0A066WPU2"/>
<dbReference type="Gene3D" id="3.40.50.720">
    <property type="entry name" value="NAD(P)-binding Rossmann-like Domain"/>
    <property type="match status" value="1"/>
</dbReference>
<dbReference type="InterPro" id="IPR018931">
    <property type="entry name" value="DUF2520"/>
</dbReference>
<dbReference type="PANTHER" id="PTHR40459">
    <property type="entry name" value="CONSERVED HYPOTHETICAL ALANINE AND LEUCINE RICH PROTEIN"/>
    <property type="match status" value="1"/>
</dbReference>
<organism evidence="3 4">
    <name type="scientific">Flavobacterium seoulense</name>
    <dbReference type="NCBI Taxonomy" id="1492738"/>
    <lineage>
        <taxon>Bacteria</taxon>
        <taxon>Pseudomonadati</taxon>
        <taxon>Bacteroidota</taxon>
        <taxon>Flavobacteriia</taxon>
        <taxon>Flavobacteriales</taxon>
        <taxon>Flavobacteriaceae</taxon>
        <taxon>Flavobacterium</taxon>
    </lineage>
</organism>
<dbReference type="STRING" id="1492738.FEM21_23160"/>
<dbReference type="InterPro" id="IPR037108">
    <property type="entry name" value="TM1727-like_C_sf"/>
</dbReference>
<reference evidence="3 4" key="1">
    <citation type="submission" date="2014-05" db="EMBL/GenBank/DDBJ databases">
        <title>Genome Sequence of Flavobacterium sp. EM1321.</title>
        <authorList>
            <person name="Shin S.-K."/>
            <person name="Yi H."/>
        </authorList>
    </citation>
    <scope>NUCLEOTIDE SEQUENCE [LARGE SCALE GENOMIC DNA]</scope>
    <source>
        <strain evidence="3 4">EM1321</strain>
    </source>
</reference>
<dbReference type="Proteomes" id="UP000027064">
    <property type="component" value="Unassembled WGS sequence"/>
</dbReference>
<dbReference type="eggNOG" id="COG5495">
    <property type="taxonomic scope" value="Bacteria"/>
</dbReference>
<evidence type="ECO:0000313" key="3">
    <source>
        <dbReference type="EMBL" id="KDN54593.1"/>
    </source>
</evidence>
<dbReference type="InterPro" id="IPR036291">
    <property type="entry name" value="NAD(P)-bd_dom_sf"/>
</dbReference>
<dbReference type="Gene3D" id="1.10.1040.20">
    <property type="entry name" value="ProC-like, C-terminal domain"/>
    <property type="match status" value="1"/>
</dbReference>
<evidence type="ECO:0000259" key="2">
    <source>
        <dbReference type="Pfam" id="PF10728"/>
    </source>
</evidence>
<feature type="domain" description="DUF2520" evidence="2">
    <location>
        <begin position="126"/>
        <end position="250"/>
    </location>
</feature>
<accession>A0A066WPU2</accession>
<dbReference type="InterPro" id="IPR028939">
    <property type="entry name" value="P5C_Rdtase_cat_N"/>
</dbReference>
<dbReference type="Pfam" id="PF10728">
    <property type="entry name" value="DUF2520"/>
    <property type="match status" value="1"/>
</dbReference>
<dbReference type="OrthoDB" id="9810755at2"/>
<dbReference type="Pfam" id="PF03807">
    <property type="entry name" value="F420_oxidored"/>
    <property type="match status" value="1"/>
</dbReference>
<comment type="caution">
    <text evidence="3">The sequence shown here is derived from an EMBL/GenBank/DDBJ whole genome shotgun (WGS) entry which is preliminary data.</text>
</comment>